<dbReference type="GO" id="GO:0016055">
    <property type="term" value="P:Wnt signaling pathway"/>
    <property type="evidence" value="ECO:0007669"/>
    <property type="project" value="UniProtKB-KW"/>
</dbReference>
<sequence length="110" mass="13171">MRKQRNLCLRYIQLMESVVRGYFMGLRECEYQFAAHRWNCQGYNLTIREPTRRKSASVLRPNQVERKEPKRLRTYMDRLLSSVYELQCFMSPSLSSSPETAVDFGYMRCL</sequence>
<dbReference type="AlphaFoldDB" id="A0A3P7NKS0"/>
<organism evidence="9 10">
    <name type="scientific">Dibothriocephalus latus</name>
    <name type="common">Fish tapeworm</name>
    <name type="synonym">Diphyllobothrium latum</name>
    <dbReference type="NCBI Taxonomy" id="60516"/>
    <lineage>
        <taxon>Eukaryota</taxon>
        <taxon>Metazoa</taxon>
        <taxon>Spiralia</taxon>
        <taxon>Lophotrochozoa</taxon>
        <taxon>Platyhelminthes</taxon>
        <taxon>Cestoda</taxon>
        <taxon>Eucestoda</taxon>
        <taxon>Diphyllobothriidea</taxon>
        <taxon>Diphyllobothriidae</taxon>
        <taxon>Dibothriocephalus</taxon>
    </lineage>
</organism>
<protein>
    <recommendedName>
        <fullName evidence="8">Protein Wnt</fullName>
    </recommendedName>
</protein>
<evidence type="ECO:0000313" key="10">
    <source>
        <dbReference type="Proteomes" id="UP000281553"/>
    </source>
</evidence>
<evidence type="ECO:0000256" key="1">
    <source>
        <dbReference type="ARBA" id="ARBA00004498"/>
    </source>
</evidence>
<proteinExistence type="inferred from homology"/>
<keyword evidence="5" id="KW-0272">Extracellular matrix</keyword>
<keyword evidence="6 8" id="KW-0879">Wnt signaling pathway</keyword>
<dbReference type="GO" id="GO:0005102">
    <property type="term" value="F:signaling receptor binding"/>
    <property type="evidence" value="ECO:0007669"/>
    <property type="project" value="InterPro"/>
</dbReference>
<dbReference type="Proteomes" id="UP000281553">
    <property type="component" value="Unassembled WGS sequence"/>
</dbReference>
<evidence type="ECO:0000256" key="7">
    <source>
        <dbReference type="ARBA" id="ARBA00023157"/>
    </source>
</evidence>
<keyword evidence="7" id="KW-1015">Disulfide bond</keyword>
<dbReference type="EMBL" id="UYRU01046058">
    <property type="protein sequence ID" value="VDN08932.1"/>
    <property type="molecule type" value="Genomic_DNA"/>
</dbReference>
<evidence type="ECO:0000256" key="8">
    <source>
        <dbReference type="RuleBase" id="RU003500"/>
    </source>
</evidence>
<evidence type="ECO:0000256" key="5">
    <source>
        <dbReference type="ARBA" id="ARBA00022530"/>
    </source>
</evidence>
<reference evidence="9 10" key="1">
    <citation type="submission" date="2018-11" db="EMBL/GenBank/DDBJ databases">
        <authorList>
            <consortium name="Pathogen Informatics"/>
        </authorList>
    </citation>
    <scope>NUCLEOTIDE SEQUENCE [LARGE SCALE GENOMIC DNA]</scope>
</reference>
<dbReference type="InterPro" id="IPR005817">
    <property type="entry name" value="Wnt"/>
</dbReference>
<keyword evidence="3 8" id="KW-0217">Developmental protein</keyword>
<keyword evidence="4" id="KW-0964">Secreted</keyword>
<evidence type="ECO:0000313" key="9">
    <source>
        <dbReference type="EMBL" id="VDN08932.1"/>
    </source>
</evidence>
<dbReference type="Pfam" id="PF00110">
    <property type="entry name" value="wnt"/>
    <property type="match status" value="1"/>
</dbReference>
<keyword evidence="10" id="KW-1185">Reference proteome</keyword>
<evidence type="ECO:0000256" key="2">
    <source>
        <dbReference type="ARBA" id="ARBA00005683"/>
    </source>
</evidence>
<comment type="function">
    <text evidence="8">Ligand for members of the frizzled family of seven transmembrane receptors.</text>
</comment>
<accession>A0A3P7NKS0</accession>
<comment type="subcellular location">
    <subcellularLocation>
        <location evidence="1 8">Secreted</location>
        <location evidence="1 8">Extracellular space</location>
        <location evidence="1 8">Extracellular matrix</location>
    </subcellularLocation>
</comment>
<evidence type="ECO:0000256" key="6">
    <source>
        <dbReference type="ARBA" id="ARBA00022687"/>
    </source>
</evidence>
<dbReference type="GO" id="GO:0005576">
    <property type="term" value="C:extracellular region"/>
    <property type="evidence" value="ECO:0007669"/>
    <property type="project" value="InterPro"/>
</dbReference>
<comment type="similarity">
    <text evidence="2 8">Belongs to the Wnt family.</text>
</comment>
<name>A0A3P7NKS0_DIBLA</name>
<evidence type="ECO:0000256" key="4">
    <source>
        <dbReference type="ARBA" id="ARBA00022525"/>
    </source>
</evidence>
<dbReference type="OrthoDB" id="5945655at2759"/>
<gene>
    <name evidence="9" type="ORF">DILT_LOCUS4763</name>
</gene>
<evidence type="ECO:0000256" key="3">
    <source>
        <dbReference type="ARBA" id="ARBA00022473"/>
    </source>
</evidence>